<evidence type="ECO:0000259" key="5">
    <source>
        <dbReference type="PROSITE" id="PS50055"/>
    </source>
</evidence>
<dbReference type="KEGG" id="cvn:111105579"/>
<dbReference type="SMART" id="SM00194">
    <property type="entry name" value="PTPc"/>
    <property type="match status" value="1"/>
</dbReference>
<dbReference type="PANTHER" id="PTHR19134:SF449">
    <property type="entry name" value="TYROSINE-PROTEIN PHOSPHATASE 1"/>
    <property type="match status" value="1"/>
</dbReference>
<keyword evidence="3" id="KW-0472">Membrane</keyword>
<dbReference type="InterPro" id="IPR003599">
    <property type="entry name" value="Ig_sub"/>
</dbReference>
<dbReference type="InterPro" id="IPR007110">
    <property type="entry name" value="Ig-like_dom"/>
</dbReference>
<dbReference type="InterPro" id="IPR000242">
    <property type="entry name" value="PTP_cat"/>
</dbReference>
<dbReference type="Gene3D" id="2.60.40.10">
    <property type="entry name" value="Immunoglobulins"/>
    <property type="match status" value="2"/>
</dbReference>
<comment type="catalytic activity">
    <reaction evidence="2">
        <text>O-phospho-L-tyrosyl-[protein] + H2O = L-tyrosyl-[protein] + phosphate</text>
        <dbReference type="Rhea" id="RHEA:10684"/>
        <dbReference type="Rhea" id="RHEA-COMP:10136"/>
        <dbReference type="Rhea" id="RHEA-COMP:20101"/>
        <dbReference type="ChEBI" id="CHEBI:15377"/>
        <dbReference type="ChEBI" id="CHEBI:43474"/>
        <dbReference type="ChEBI" id="CHEBI:46858"/>
        <dbReference type="ChEBI" id="CHEBI:61978"/>
        <dbReference type="EC" id="3.1.3.48"/>
    </reaction>
</comment>
<dbReference type="SMART" id="SM00409">
    <property type="entry name" value="IG"/>
    <property type="match status" value="2"/>
</dbReference>
<dbReference type="InterPro" id="IPR013783">
    <property type="entry name" value="Ig-like_fold"/>
</dbReference>
<keyword evidence="1" id="KW-0378">Hydrolase</keyword>
<dbReference type="PROSITE" id="PS50835">
    <property type="entry name" value="IG_LIKE"/>
    <property type="match status" value="1"/>
</dbReference>
<dbReference type="PROSITE" id="PS50055">
    <property type="entry name" value="TYR_PHOSPHATASE_PTP"/>
    <property type="match status" value="1"/>
</dbReference>
<evidence type="ECO:0000256" key="1">
    <source>
        <dbReference type="ARBA" id="ARBA00022912"/>
    </source>
</evidence>
<evidence type="ECO:0000313" key="10">
    <source>
        <dbReference type="RefSeq" id="XP_022295644.1"/>
    </source>
</evidence>
<feature type="transmembrane region" description="Helical" evidence="3">
    <location>
        <begin position="490"/>
        <end position="513"/>
    </location>
</feature>
<dbReference type="AlphaFoldDB" id="A0A8B8AZ89"/>
<feature type="signal peptide" evidence="4">
    <location>
        <begin position="1"/>
        <end position="21"/>
    </location>
</feature>
<dbReference type="PROSITE" id="PS50948">
    <property type="entry name" value="PAN"/>
    <property type="match status" value="2"/>
</dbReference>
<evidence type="ECO:0000256" key="4">
    <source>
        <dbReference type="SAM" id="SignalP"/>
    </source>
</evidence>
<dbReference type="CDD" id="cd00096">
    <property type="entry name" value="Ig"/>
    <property type="match status" value="2"/>
</dbReference>
<evidence type="ECO:0000313" key="8">
    <source>
        <dbReference type="Proteomes" id="UP000694844"/>
    </source>
</evidence>
<dbReference type="SUPFAM" id="SSF52799">
    <property type="entry name" value="(Phosphotyrosine protein) phosphatases II"/>
    <property type="match status" value="1"/>
</dbReference>
<dbReference type="InterPro" id="IPR029021">
    <property type="entry name" value="Prot-tyrosine_phosphatase-like"/>
</dbReference>
<dbReference type="InterPro" id="IPR011641">
    <property type="entry name" value="Tyr-kin_ephrin_A/B_rcpt-like"/>
</dbReference>
<dbReference type="SMART" id="SM01411">
    <property type="entry name" value="Ephrin_rec_like"/>
    <property type="match status" value="1"/>
</dbReference>
<dbReference type="Pfam" id="PF07699">
    <property type="entry name" value="Ephrin_rec_like"/>
    <property type="match status" value="1"/>
</dbReference>
<protein>
    <submittedName>
        <fullName evidence="9">Receptor-type tyrosine-protein phosphatase eta-like isoform X1</fullName>
    </submittedName>
    <submittedName>
        <fullName evidence="10">Receptor-type tyrosine-protein phosphatase eta-like isoform X2</fullName>
    </submittedName>
</protein>
<dbReference type="RefSeq" id="XP_022295643.1">
    <property type="nucleotide sequence ID" value="XM_022439935.1"/>
</dbReference>
<dbReference type="InterPro" id="IPR036179">
    <property type="entry name" value="Ig-like_dom_sf"/>
</dbReference>
<dbReference type="GeneID" id="111105579"/>
<feature type="domain" description="Ig-like" evidence="6">
    <location>
        <begin position="140"/>
        <end position="241"/>
    </location>
</feature>
<evidence type="ECO:0000256" key="3">
    <source>
        <dbReference type="SAM" id="Phobius"/>
    </source>
</evidence>
<dbReference type="SUPFAM" id="SSF48726">
    <property type="entry name" value="Immunoglobulin"/>
    <property type="match status" value="2"/>
</dbReference>
<dbReference type="PRINTS" id="PR00700">
    <property type="entry name" value="PRTYPHPHTASE"/>
</dbReference>
<evidence type="ECO:0000259" key="6">
    <source>
        <dbReference type="PROSITE" id="PS50835"/>
    </source>
</evidence>
<organism evidence="8 10">
    <name type="scientific">Crassostrea virginica</name>
    <name type="common">Eastern oyster</name>
    <dbReference type="NCBI Taxonomy" id="6565"/>
    <lineage>
        <taxon>Eukaryota</taxon>
        <taxon>Metazoa</taxon>
        <taxon>Spiralia</taxon>
        <taxon>Lophotrochozoa</taxon>
        <taxon>Mollusca</taxon>
        <taxon>Bivalvia</taxon>
        <taxon>Autobranchia</taxon>
        <taxon>Pteriomorphia</taxon>
        <taxon>Ostreida</taxon>
        <taxon>Ostreoidea</taxon>
        <taxon>Ostreidae</taxon>
        <taxon>Crassostrea</taxon>
    </lineage>
</organism>
<dbReference type="InterPro" id="IPR050348">
    <property type="entry name" value="Protein-Tyr_Phosphatase"/>
</dbReference>
<dbReference type="Gene3D" id="3.90.190.10">
    <property type="entry name" value="Protein tyrosine phosphatase superfamily"/>
    <property type="match status" value="1"/>
</dbReference>
<keyword evidence="4" id="KW-0732">Signal</keyword>
<dbReference type="SMART" id="SM00404">
    <property type="entry name" value="PTPc_motif"/>
    <property type="match status" value="1"/>
</dbReference>
<feature type="chain" id="PRO_5044665934" evidence="4">
    <location>
        <begin position="22"/>
        <end position="847"/>
    </location>
</feature>
<dbReference type="OrthoDB" id="6210899at2759"/>
<dbReference type="InterPro" id="IPR003595">
    <property type="entry name" value="Tyr_Pase_cat"/>
</dbReference>
<keyword evidence="8" id="KW-1185">Reference proteome</keyword>
<feature type="domain" description="Apple" evidence="7">
    <location>
        <begin position="65"/>
        <end position="135"/>
    </location>
</feature>
<feature type="domain" description="Tyrosine-protein phosphatase" evidence="5">
    <location>
        <begin position="578"/>
        <end position="827"/>
    </location>
</feature>
<sequence length="847" mass="94033">MDINVVIKVVFLILVTSKIEAARYGEHCNVFDSCSDPAQICVGTVCICDAGYIHVIGGCVSTLGCEMKKRLDDTAAADTDYEIAFKSSLINCTSICLRDAKCKAAYYSNGFCFIIYKDAPNLARYTGSSYFDKVCNFTYPSLSVSLSGTPVFAAVSSNTFLTAIITSEVPVEFIIWQRVGADNSTTPLDLTTEKYTQIGNIQQASVTLIINNLTLGDSGTYMVYVKSSAGTTNTSNQVIVSVVEALDCKMKKRPVEVVAADTDYETAFKSSLINCTSICLRDANCKAAYYSNGFCFILYKYTPTLNPYAGSSYFDKVCNPSLSVFLSTTPVFGTVSSKAFLTAIITSEIPVEFIIWQRVEADNSTTPLDLTTEKYIQIGNLEQMSVTLIINNLTHGDSGTYMVYVKSSAGTTNTSNQIIVNVAEGECPRGTHSYNGYTPCRDCPRNYYQDKAGATNCTRCPVTQFTTSTRSTTPMDCLNDKQGQEKTDSIPIVTGGVVSVIVVTIVIVIIITVQKRRLRKEKEANAYAENFHVEYCKDSDETYSAIDHGKQKIERKPVPSALFVHHVTELMRDNKHLLYEEYEELQRRSTEEATTTVAAMTKKNVPKNRGTCIPYDFNRVKLLTVAKNDYINASLLLNESYIITQYPLPTTNSDIWQMVWEQNVSVIVVLNAQSDEKEAWYFPNTEGTARTMRMIELELTAKIKLLNGITVRKIKLMKGKHSKMVCHFHIEDLNVDNFTEKLLTLINIVKENESGFKNVGPQVVHGGSFGIDYSGAYSIVDYIVRSLGKNGNSVDVFGSALALLKGRMSTIHSADEYSAIYYCLQKYVQRSFPSSTRDEASTYEYLP</sequence>
<reference evidence="9 10" key="1">
    <citation type="submission" date="2025-04" db="UniProtKB">
        <authorList>
            <consortium name="RefSeq"/>
        </authorList>
    </citation>
    <scope>IDENTIFICATION</scope>
    <source>
        <tissue evidence="9 10">Whole sample</tissue>
    </source>
</reference>
<keyword evidence="1" id="KW-0904">Protein phosphatase</keyword>
<name>A0A8B8AZ89_CRAVI</name>
<gene>
    <name evidence="9 10" type="primary">LOC111105579</name>
</gene>
<dbReference type="InterPro" id="IPR003609">
    <property type="entry name" value="Pan_app"/>
</dbReference>
<dbReference type="Gene3D" id="2.10.50.10">
    <property type="entry name" value="Tumor Necrosis Factor Receptor, subunit A, domain 2"/>
    <property type="match status" value="1"/>
</dbReference>
<dbReference type="PANTHER" id="PTHR19134">
    <property type="entry name" value="RECEPTOR-TYPE TYROSINE-PROTEIN PHOSPHATASE"/>
    <property type="match status" value="1"/>
</dbReference>
<dbReference type="Proteomes" id="UP000694844">
    <property type="component" value="Chromosome 7"/>
</dbReference>
<proteinExistence type="predicted"/>
<dbReference type="RefSeq" id="XP_022295644.1">
    <property type="nucleotide sequence ID" value="XM_022439936.1"/>
</dbReference>
<evidence type="ECO:0000313" key="9">
    <source>
        <dbReference type="RefSeq" id="XP_022295643.1"/>
    </source>
</evidence>
<keyword evidence="3" id="KW-0812">Transmembrane</keyword>
<dbReference type="Pfam" id="PF00102">
    <property type="entry name" value="Y_phosphatase"/>
    <property type="match status" value="1"/>
</dbReference>
<evidence type="ECO:0000259" key="7">
    <source>
        <dbReference type="PROSITE" id="PS50948"/>
    </source>
</evidence>
<evidence type="ECO:0000256" key="2">
    <source>
        <dbReference type="ARBA" id="ARBA00051722"/>
    </source>
</evidence>
<dbReference type="GO" id="GO:0004725">
    <property type="term" value="F:protein tyrosine phosphatase activity"/>
    <property type="evidence" value="ECO:0007669"/>
    <property type="project" value="UniProtKB-EC"/>
</dbReference>
<keyword evidence="3" id="KW-1133">Transmembrane helix</keyword>
<feature type="domain" description="Apple" evidence="7">
    <location>
        <begin position="248"/>
        <end position="318"/>
    </location>
</feature>
<accession>A0A8B8AZ89</accession>